<reference evidence="1" key="1">
    <citation type="journal article" date="2022" name="bioRxiv">
        <title>Sequencing and chromosome-scale assembly of the giantPleurodeles waltlgenome.</title>
        <authorList>
            <person name="Brown T."/>
            <person name="Elewa A."/>
            <person name="Iarovenko S."/>
            <person name="Subramanian E."/>
            <person name="Araus A.J."/>
            <person name="Petzold A."/>
            <person name="Susuki M."/>
            <person name="Suzuki K.-i.T."/>
            <person name="Hayashi T."/>
            <person name="Toyoda A."/>
            <person name="Oliveira C."/>
            <person name="Osipova E."/>
            <person name="Leigh N.D."/>
            <person name="Simon A."/>
            <person name="Yun M.H."/>
        </authorList>
    </citation>
    <scope>NUCLEOTIDE SEQUENCE</scope>
    <source>
        <strain evidence="1">20211129_DDA</strain>
        <tissue evidence="1">Liver</tissue>
    </source>
</reference>
<name>A0AAV7MX62_PLEWA</name>
<dbReference type="EMBL" id="JANPWB010000013">
    <property type="protein sequence ID" value="KAJ1108306.1"/>
    <property type="molecule type" value="Genomic_DNA"/>
</dbReference>
<feature type="non-terminal residue" evidence="1">
    <location>
        <position position="1"/>
    </location>
</feature>
<protein>
    <submittedName>
        <fullName evidence="1">Uncharacterized protein</fullName>
    </submittedName>
</protein>
<proteinExistence type="predicted"/>
<comment type="caution">
    <text evidence="1">The sequence shown here is derived from an EMBL/GenBank/DDBJ whole genome shotgun (WGS) entry which is preliminary data.</text>
</comment>
<organism evidence="1 2">
    <name type="scientific">Pleurodeles waltl</name>
    <name type="common">Iberian ribbed newt</name>
    <dbReference type="NCBI Taxonomy" id="8319"/>
    <lineage>
        <taxon>Eukaryota</taxon>
        <taxon>Metazoa</taxon>
        <taxon>Chordata</taxon>
        <taxon>Craniata</taxon>
        <taxon>Vertebrata</taxon>
        <taxon>Euteleostomi</taxon>
        <taxon>Amphibia</taxon>
        <taxon>Batrachia</taxon>
        <taxon>Caudata</taxon>
        <taxon>Salamandroidea</taxon>
        <taxon>Salamandridae</taxon>
        <taxon>Pleurodelinae</taxon>
        <taxon>Pleurodeles</taxon>
    </lineage>
</organism>
<gene>
    <name evidence="1" type="ORF">NDU88_005682</name>
</gene>
<feature type="non-terminal residue" evidence="1">
    <location>
        <position position="75"/>
    </location>
</feature>
<sequence>YITSLLTRGSLPDILTPFYVDVPLEVNSFFEETCRPDYRGSDLSFGNICFTKTFSTFLHSTCNGLWGICSATTDS</sequence>
<keyword evidence="2" id="KW-1185">Reference proteome</keyword>
<accession>A0AAV7MX62</accession>
<dbReference type="AlphaFoldDB" id="A0AAV7MX62"/>
<dbReference type="Proteomes" id="UP001066276">
    <property type="component" value="Chromosome 9"/>
</dbReference>
<evidence type="ECO:0000313" key="2">
    <source>
        <dbReference type="Proteomes" id="UP001066276"/>
    </source>
</evidence>
<evidence type="ECO:0000313" key="1">
    <source>
        <dbReference type="EMBL" id="KAJ1108306.1"/>
    </source>
</evidence>